<evidence type="ECO:0000313" key="2">
    <source>
        <dbReference type="Proteomes" id="UP000033618"/>
    </source>
</evidence>
<reference evidence="1 2" key="1">
    <citation type="submission" date="2015-03" db="EMBL/GenBank/DDBJ databases">
        <title>Draft Genome Sequence of Burkholderia andropogonis type strain ICMP2807, isolated from Sorghum bicolor.</title>
        <authorList>
            <person name="Lopes-Santos L."/>
            <person name="Castro D.B."/>
            <person name="Ottoboni L.M."/>
            <person name="Park D."/>
            <person name="Weirc B.S."/>
            <person name="Destefano S.A."/>
        </authorList>
    </citation>
    <scope>NUCLEOTIDE SEQUENCE [LARGE SCALE GENOMIC DNA]</scope>
    <source>
        <strain evidence="1 2">ICMP2807</strain>
    </source>
</reference>
<dbReference type="AlphaFoldDB" id="A0A0F5K4H2"/>
<gene>
    <name evidence="1" type="ORF">WM40_02135</name>
</gene>
<evidence type="ECO:0000313" key="1">
    <source>
        <dbReference type="EMBL" id="KKB64840.1"/>
    </source>
</evidence>
<organism evidence="1 2">
    <name type="scientific">Robbsia andropogonis</name>
    <dbReference type="NCBI Taxonomy" id="28092"/>
    <lineage>
        <taxon>Bacteria</taxon>
        <taxon>Pseudomonadati</taxon>
        <taxon>Pseudomonadota</taxon>
        <taxon>Betaproteobacteria</taxon>
        <taxon>Burkholderiales</taxon>
        <taxon>Burkholderiaceae</taxon>
        <taxon>Robbsia</taxon>
    </lineage>
</organism>
<comment type="caution">
    <text evidence="1">The sequence shown here is derived from an EMBL/GenBank/DDBJ whole genome shotgun (WGS) entry which is preliminary data.</text>
</comment>
<dbReference type="RefSeq" id="WP_024904785.1">
    <property type="nucleotide sequence ID" value="NZ_CADFGU010000004.1"/>
</dbReference>
<keyword evidence="2" id="KW-1185">Reference proteome</keyword>
<dbReference type="PATRIC" id="fig|28092.6.peg.498"/>
<dbReference type="EMBL" id="LAQU01000002">
    <property type="protein sequence ID" value="KKB64840.1"/>
    <property type="molecule type" value="Genomic_DNA"/>
</dbReference>
<accession>A0A0F5K4H2</accession>
<protein>
    <submittedName>
        <fullName evidence="1">Uncharacterized protein</fullName>
    </submittedName>
</protein>
<proteinExistence type="predicted"/>
<dbReference type="Proteomes" id="UP000033618">
    <property type="component" value="Unassembled WGS sequence"/>
</dbReference>
<name>A0A0F5K4H2_9BURK</name>
<sequence length="100" mass="10862">MSHRVNSATVIPSETLPGTTTLIDTVTQLLNSQQIHYRLADRISKSIVVALPTDASTDTHVALAAYQEALEKLRYSVKAAKAGNMMDALIRLREADQPSA</sequence>